<keyword evidence="1" id="KW-0812">Transmembrane</keyword>
<dbReference type="AlphaFoldDB" id="A0A3P3E282"/>
<sequence>MQHEREGSFERKLKEGPTKTRDQIYKELPRKQKIAYLIFVVSVFDLSWFFIPRSIWVGLCFESAVRFVPGLSLHDWLRFFLGRLACRTLDSLANPWGTLFPDQFI</sequence>
<organism evidence="2 3">
    <name type="scientific">Variovorax beijingensis</name>
    <dbReference type="NCBI Taxonomy" id="2496117"/>
    <lineage>
        <taxon>Bacteria</taxon>
        <taxon>Pseudomonadati</taxon>
        <taxon>Pseudomonadota</taxon>
        <taxon>Betaproteobacteria</taxon>
        <taxon>Burkholderiales</taxon>
        <taxon>Comamonadaceae</taxon>
        <taxon>Variovorax</taxon>
    </lineage>
</organism>
<gene>
    <name evidence="2" type="ORF">EH244_30405</name>
</gene>
<dbReference type="RefSeq" id="WP_124962007.1">
    <property type="nucleotide sequence ID" value="NZ_CBFHCE010000104.1"/>
</dbReference>
<evidence type="ECO:0000256" key="1">
    <source>
        <dbReference type="SAM" id="Phobius"/>
    </source>
</evidence>
<feature type="transmembrane region" description="Helical" evidence="1">
    <location>
        <begin position="34"/>
        <end position="51"/>
    </location>
</feature>
<evidence type="ECO:0000313" key="3">
    <source>
        <dbReference type="Proteomes" id="UP000271590"/>
    </source>
</evidence>
<dbReference type="EMBL" id="RQXU01000037">
    <property type="protein sequence ID" value="RRH80603.1"/>
    <property type="molecule type" value="Genomic_DNA"/>
</dbReference>
<keyword evidence="1" id="KW-0472">Membrane</keyword>
<accession>A0A3P3E282</accession>
<protein>
    <submittedName>
        <fullName evidence="2">Uncharacterized protein</fullName>
    </submittedName>
</protein>
<evidence type="ECO:0000313" key="2">
    <source>
        <dbReference type="EMBL" id="RRH80603.1"/>
    </source>
</evidence>
<dbReference type="Proteomes" id="UP000271590">
    <property type="component" value="Unassembled WGS sequence"/>
</dbReference>
<reference evidence="2 3" key="1">
    <citation type="submission" date="2018-11" db="EMBL/GenBank/DDBJ databases">
        <title>The genome of Variovorax sp T529.</title>
        <authorList>
            <person name="Gao J."/>
        </authorList>
    </citation>
    <scope>NUCLEOTIDE SEQUENCE [LARGE SCALE GENOMIC DNA]</scope>
    <source>
        <strain evidence="2 3">T529</strain>
    </source>
</reference>
<name>A0A3P3E282_9BURK</name>
<comment type="caution">
    <text evidence="2">The sequence shown here is derived from an EMBL/GenBank/DDBJ whole genome shotgun (WGS) entry which is preliminary data.</text>
</comment>
<proteinExistence type="predicted"/>
<keyword evidence="1" id="KW-1133">Transmembrane helix</keyword>